<dbReference type="PANTHER" id="PTHR10151">
    <property type="entry name" value="ECTONUCLEOTIDE PYROPHOSPHATASE/PHOSPHODIESTERASE"/>
    <property type="match status" value="1"/>
</dbReference>
<keyword evidence="2" id="KW-1185">Reference proteome</keyword>
<dbReference type="Gene3D" id="3.40.720.10">
    <property type="entry name" value="Alkaline Phosphatase, subunit A"/>
    <property type="match status" value="1"/>
</dbReference>
<dbReference type="GO" id="GO:0016787">
    <property type="term" value="F:hydrolase activity"/>
    <property type="evidence" value="ECO:0007669"/>
    <property type="project" value="UniProtKB-ARBA"/>
</dbReference>
<reference evidence="1 2" key="1">
    <citation type="submission" date="2020-04" db="EMBL/GenBank/DDBJ databases">
        <authorList>
            <person name="Zhang R."/>
            <person name="Schippers A."/>
        </authorList>
    </citation>
    <scope>NUCLEOTIDE SEQUENCE [LARGE SCALE GENOMIC DNA]</scope>
    <source>
        <strain evidence="1 2">DSM 109850</strain>
    </source>
</reference>
<dbReference type="SUPFAM" id="SSF53649">
    <property type="entry name" value="Alkaline phosphatase-like"/>
    <property type="match status" value="1"/>
</dbReference>
<dbReference type="Proteomes" id="UP000533476">
    <property type="component" value="Unassembled WGS sequence"/>
</dbReference>
<gene>
    <name evidence="1" type="ORF">HIJ39_12615</name>
</gene>
<accession>A0A7Y0L4J7</accession>
<dbReference type="Pfam" id="PF01663">
    <property type="entry name" value="Phosphodiest"/>
    <property type="match status" value="2"/>
</dbReference>
<proteinExistence type="predicted"/>
<dbReference type="AlphaFoldDB" id="A0A7Y0L4J7"/>
<protein>
    <submittedName>
        <fullName evidence="1">Alkaline phosphatase family protein</fullName>
    </submittedName>
</protein>
<dbReference type="InterPro" id="IPR017850">
    <property type="entry name" value="Alkaline_phosphatase_core_sf"/>
</dbReference>
<comment type="caution">
    <text evidence="1">The sequence shown here is derived from an EMBL/GenBank/DDBJ whole genome shotgun (WGS) entry which is preliminary data.</text>
</comment>
<organism evidence="1 2">
    <name type="scientific">Sulfobacillus harzensis</name>
    <dbReference type="NCBI Taxonomy" id="2729629"/>
    <lineage>
        <taxon>Bacteria</taxon>
        <taxon>Bacillati</taxon>
        <taxon>Bacillota</taxon>
        <taxon>Clostridia</taxon>
        <taxon>Eubacteriales</taxon>
        <taxon>Clostridiales Family XVII. Incertae Sedis</taxon>
        <taxon>Sulfobacillus</taxon>
    </lineage>
</organism>
<dbReference type="PANTHER" id="PTHR10151:SF120">
    <property type="entry name" value="BIS(5'-ADENOSYL)-TRIPHOSPHATASE"/>
    <property type="match status" value="1"/>
</dbReference>
<name>A0A7Y0L4J7_9FIRM</name>
<evidence type="ECO:0000313" key="2">
    <source>
        <dbReference type="Proteomes" id="UP000533476"/>
    </source>
</evidence>
<dbReference type="EMBL" id="JABBVZ010000042">
    <property type="protein sequence ID" value="NMP23183.1"/>
    <property type="molecule type" value="Genomic_DNA"/>
</dbReference>
<dbReference type="RefSeq" id="WP_169100233.1">
    <property type="nucleotide sequence ID" value="NZ_JABBVZ010000042.1"/>
</dbReference>
<sequence length="376" mass="41554">MTARAIALPDVMPTALSLLTGKMATPMKTATPHGVGRIVVWTIDGLGYDQLIQALDWGLMPRLTALLATGEATARPIQSVFPSITPVALASLLTGTWPGEHGLIGRFIQLPDAPCIDTLGDGTSQHTFALLEETLDRRALKGDLHYRAVMEARLLRGTLTQLLHPMTENIVSYVSPLAMRPRMVQALCQPERGLSYVYWPYLDSTNHRRGPYSQDWADEMKELDRVLGDVVQDARGAGQPAWLWIVADHGHHMVHDVLPYRLLRDAVPDLPVQPLGCERVAGLALTAEQAISVDRAVRTLFEGKVTMRPFEAFVEDGAFGPRMRPDVSSRVGNWFLEATDGFMWAWDEEPKPPSVATHGGRSKAEMTIPFIEICVH</sequence>
<evidence type="ECO:0000313" key="1">
    <source>
        <dbReference type="EMBL" id="NMP23183.1"/>
    </source>
</evidence>
<dbReference type="InterPro" id="IPR002591">
    <property type="entry name" value="Phosphodiest/P_Trfase"/>
</dbReference>